<proteinExistence type="predicted"/>
<protein>
    <submittedName>
        <fullName evidence="2">Putative ovule protein</fullName>
    </submittedName>
</protein>
<dbReference type="Pfam" id="PF10344">
    <property type="entry name" value="Hobbit"/>
    <property type="match status" value="1"/>
</dbReference>
<evidence type="ECO:0000256" key="1">
    <source>
        <dbReference type="SAM" id="MobiDB-lite"/>
    </source>
</evidence>
<evidence type="ECO:0000313" key="2">
    <source>
        <dbReference type="EMBL" id="JAP23503.1"/>
    </source>
</evidence>
<sequence>MTWNRMELSVMLEQVQAHVAPTDVDLGAGLQWLPKIRRSSPKVKRTGALLERVFMPCDMYFRYTRHKSGTTQLKVKPLKELSFNSHNITAAMTSRQFQVMIDVLTNLLLARAPKPRKVSLSYSEGDDEDEEEEADEVVPDGVEEVELARVDLEHKARAQKLIQDDIRKLSLCTDVSADMGPAKEGDLWIISGGRSILVQKLKKDLIKCQKI</sequence>
<feature type="compositionally biased region" description="Acidic residues" evidence="1">
    <location>
        <begin position="124"/>
        <end position="138"/>
    </location>
</feature>
<feature type="region of interest" description="Disordered" evidence="1">
    <location>
        <begin position="119"/>
        <end position="138"/>
    </location>
</feature>
<dbReference type="AlphaFoldDB" id="A0A0V0HT52"/>
<dbReference type="PANTHER" id="PTHR15678">
    <property type="entry name" value="ANTIGEN MLAA-22-RELATED"/>
    <property type="match status" value="1"/>
</dbReference>
<dbReference type="InterPro" id="IPR045167">
    <property type="entry name" value="Hobbit"/>
</dbReference>
<dbReference type="EMBL" id="GEDG01015401">
    <property type="protein sequence ID" value="JAP23503.1"/>
    <property type="molecule type" value="Transcribed_RNA"/>
</dbReference>
<dbReference type="PANTHER" id="PTHR15678:SF6">
    <property type="entry name" value="BRIDGE-LIKE LIPID TRANSFER PROTEIN FAMILY MEMBER 2"/>
    <property type="match status" value="1"/>
</dbReference>
<accession>A0A0V0HT52</accession>
<name>A0A0V0HT52_SOLCH</name>
<organism evidence="2">
    <name type="scientific">Solanum chacoense</name>
    <name type="common">Chaco potato</name>
    <dbReference type="NCBI Taxonomy" id="4108"/>
    <lineage>
        <taxon>Eukaryota</taxon>
        <taxon>Viridiplantae</taxon>
        <taxon>Streptophyta</taxon>
        <taxon>Embryophyta</taxon>
        <taxon>Tracheophyta</taxon>
        <taxon>Spermatophyta</taxon>
        <taxon>Magnoliopsida</taxon>
        <taxon>eudicotyledons</taxon>
        <taxon>Gunneridae</taxon>
        <taxon>Pentapetalae</taxon>
        <taxon>asterids</taxon>
        <taxon>lamiids</taxon>
        <taxon>Solanales</taxon>
        <taxon>Solanaceae</taxon>
        <taxon>Solanoideae</taxon>
        <taxon>Solaneae</taxon>
        <taxon>Solanum</taxon>
    </lineage>
</organism>
<reference evidence="2" key="1">
    <citation type="submission" date="2015-12" db="EMBL/GenBank/DDBJ databases">
        <title>Gene expression during late stages of embryo sac development: a critical building block for successful pollen-pistil interactions.</title>
        <authorList>
            <person name="Liu Y."/>
            <person name="Joly V."/>
            <person name="Sabar M."/>
            <person name="Matton D.P."/>
        </authorList>
    </citation>
    <scope>NUCLEOTIDE SEQUENCE</scope>
</reference>